<feature type="non-terminal residue" evidence="15">
    <location>
        <position position="640"/>
    </location>
</feature>
<dbReference type="Gene3D" id="3.30.2160.10">
    <property type="entry name" value="Hect, E3 ligase catalytic domain"/>
    <property type="match status" value="1"/>
</dbReference>
<evidence type="ECO:0000256" key="11">
    <source>
        <dbReference type="ARBA" id="ARBA00023136"/>
    </source>
</evidence>
<keyword evidence="7" id="KW-0808">Transferase</keyword>
<keyword evidence="11" id="KW-0472">Membrane</keyword>
<gene>
    <name evidence="15" type="ORF">PLOB_00034698</name>
</gene>
<evidence type="ECO:0000256" key="4">
    <source>
        <dbReference type="ARBA" id="ARBA00004906"/>
    </source>
</evidence>
<evidence type="ECO:0000256" key="3">
    <source>
        <dbReference type="ARBA" id="ARBA00004496"/>
    </source>
</evidence>
<dbReference type="PROSITE" id="PS51140">
    <property type="entry name" value="CUE"/>
    <property type="match status" value="1"/>
</dbReference>
<evidence type="ECO:0000256" key="12">
    <source>
        <dbReference type="PROSITE-ProRule" id="PRU00104"/>
    </source>
</evidence>
<keyword evidence="16" id="KW-1185">Reference proteome</keyword>
<dbReference type="Gene3D" id="3.30.2410.10">
    <property type="entry name" value="Hect, E3 ligase catalytic domain"/>
    <property type="match status" value="1"/>
</dbReference>
<dbReference type="EC" id="2.3.2.26" evidence="5"/>
<feature type="domain" description="HECT" evidence="13">
    <location>
        <begin position="321"/>
        <end position="356"/>
    </location>
</feature>
<dbReference type="SUPFAM" id="SSF56204">
    <property type="entry name" value="Hect, E3 ligase catalytic domain"/>
    <property type="match status" value="2"/>
</dbReference>
<comment type="caution">
    <text evidence="12">Lacks conserved residue(s) required for the propagation of feature annotation.</text>
</comment>
<dbReference type="InterPro" id="IPR000569">
    <property type="entry name" value="HECT_dom"/>
</dbReference>
<sequence length="640" mass="71343">MTEKEDPPVTVNIGIMRCIEEENMLKPQRGKSLPLRIGRTADGEELLKLAVAKHSKHNANEITHSSPLAYKLLHPDGIEVNKLRESDQAFSLQPYNRITFYPYDKNDSDKDSEDLSEPTQTKITKYTDTGFAKTTTTVKASDANSVSVKPGSYIATSLSDSFTTSDIPTSLLGSSSSGSCTTTARNSSGFETLKEIFPQLPEKKILDVFSSSQDVETAIATLCENANGGLHDSLRSYASVIDVDFSNDLYDSENDIIFGGEQSEFSKTDESGEHEIEDQQSLCEKLKELFQKCSNSGKKIRLKVRRSCLWEDTLAKIKRINHDCLNGIVTVQFIGEPAVDEEGHLKEFFLLVHKHMQQSSSLFTGPPSNRRFVHNVMALQREEYLHYGIISALLMLQGSPGPVMFAAPVVDYIVYGKLDSVSVSVSDLPSGKVKTTVEELEAIGDRERFKQEASFNTPLRFKAGYTKPIVTLEDKDEFIRCICLHHLILCTQTEIDQFVKGLATNGVLDVIRNSPNQSRKLLQYYEHEKLTAEVVDNQFQCVFSVEGSNRRAKEEAIAFNFTHYLEDVEEGLITTTVLDPETDEIHTSKVELAHVLQFVTGCPALPATGFDTNLTIVFDHEEIQRKLSANTCSCTLNISV</sequence>
<proteinExistence type="predicted"/>
<dbReference type="SMART" id="SM00546">
    <property type="entry name" value="CUE"/>
    <property type="match status" value="1"/>
</dbReference>
<keyword evidence="6" id="KW-0963">Cytoplasm</keyword>
<keyword evidence="9 12" id="KW-0833">Ubl conjugation pathway</keyword>
<evidence type="ECO:0000256" key="5">
    <source>
        <dbReference type="ARBA" id="ARBA00012485"/>
    </source>
</evidence>
<dbReference type="CDD" id="cd14279">
    <property type="entry name" value="CUE"/>
    <property type="match status" value="1"/>
</dbReference>
<dbReference type="Pfam" id="PF00632">
    <property type="entry name" value="HECT"/>
    <property type="match status" value="1"/>
</dbReference>
<dbReference type="Pfam" id="PF02845">
    <property type="entry name" value="CUE"/>
    <property type="match status" value="1"/>
</dbReference>
<name>A0ABN8P2H6_9CNID</name>
<comment type="catalytic activity">
    <reaction evidence="1">
        <text>S-ubiquitinyl-[E2 ubiquitin-conjugating enzyme]-L-cysteine + [acceptor protein]-L-lysine = [E2 ubiquitin-conjugating enzyme]-L-cysteine + N(6)-ubiquitinyl-[acceptor protein]-L-lysine.</text>
        <dbReference type="EC" id="2.3.2.26"/>
    </reaction>
</comment>
<feature type="domain" description="CUE" evidence="14">
    <location>
        <begin position="185"/>
        <end position="227"/>
    </location>
</feature>
<evidence type="ECO:0000256" key="8">
    <source>
        <dbReference type="ARBA" id="ARBA00022737"/>
    </source>
</evidence>
<dbReference type="InterPro" id="IPR050409">
    <property type="entry name" value="E3_ubiq-protein_ligase"/>
</dbReference>
<dbReference type="InterPro" id="IPR035983">
    <property type="entry name" value="Hect_E3_ubiquitin_ligase"/>
</dbReference>
<dbReference type="Proteomes" id="UP001159405">
    <property type="component" value="Unassembled WGS sequence"/>
</dbReference>
<comment type="caution">
    <text evidence="15">The sequence shown here is derived from an EMBL/GenBank/DDBJ whole genome shotgun (WGS) entry which is preliminary data.</text>
</comment>
<dbReference type="PANTHER" id="PTHR11254:SF363">
    <property type="entry name" value="E3 UBIQUITIN-PROTEIN LIGASE HACE1"/>
    <property type="match status" value="1"/>
</dbReference>
<protein>
    <recommendedName>
        <fullName evidence="5">HECT-type E3 ubiquitin transferase</fullName>
        <ecNumber evidence="5">2.3.2.26</ecNumber>
    </recommendedName>
</protein>
<organism evidence="15 16">
    <name type="scientific">Porites lobata</name>
    <dbReference type="NCBI Taxonomy" id="104759"/>
    <lineage>
        <taxon>Eukaryota</taxon>
        <taxon>Metazoa</taxon>
        <taxon>Cnidaria</taxon>
        <taxon>Anthozoa</taxon>
        <taxon>Hexacorallia</taxon>
        <taxon>Scleractinia</taxon>
        <taxon>Fungiina</taxon>
        <taxon>Poritidae</taxon>
        <taxon>Porites</taxon>
    </lineage>
</organism>
<evidence type="ECO:0000259" key="14">
    <source>
        <dbReference type="PROSITE" id="PS51140"/>
    </source>
</evidence>
<evidence type="ECO:0000256" key="1">
    <source>
        <dbReference type="ARBA" id="ARBA00000885"/>
    </source>
</evidence>
<reference evidence="15 16" key="1">
    <citation type="submission" date="2022-05" db="EMBL/GenBank/DDBJ databases">
        <authorList>
            <consortium name="Genoscope - CEA"/>
            <person name="William W."/>
        </authorList>
    </citation>
    <scope>NUCLEOTIDE SEQUENCE [LARGE SCALE GENOMIC DNA]</scope>
</reference>
<dbReference type="Gene3D" id="3.90.1750.10">
    <property type="entry name" value="Hect, E3 ligase catalytic domains"/>
    <property type="match status" value="1"/>
</dbReference>
<keyword evidence="8" id="KW-0677">Repeat</keyword>
<evidence type="ECO:0000256" key="6">
    <source>
        <dbReference type="ARBA" id="ARBA00022490"/>
    </source>
</evidence>
<dbReference type="PANTHER" id="PTHR11254">
    <property type="entry name" value="HECT DOMAIN UBIQUITIN-PROTEIN LIGASE"/>
    <property type="match status" value="1"/>
</dbReference>
<comment type="subcellular location">
    <subcellularLocation>
        <location evidence="3">Cytoplasm</location>
    </subcellularLocation>
    <subcellularLocation>
        <location evidence="2">Endomembrane system</location>
    </subcellularLocation>
</comment>
<evidence type="ECO:0000256" key="10">
    <source>
        <dbReference type="ARBA" id="ARBA00023043"/>
    </source>
</evidence>
<evidence type="ECO:0000313" key="16">
    <source>
        <dbReference type="Proteomes" id="UP001159405"/>
    </source>
</evidence>
<accession>A0ABN8P2H6</accession>
<dbReference type="PROSITE" id="PS50237">
    <property type="entry name" value="HECT"/>
    <property type="match status" value="1"/>
</dbReference>
<keyword evidence="10" id="KW-0040">ANK repeat</keyword>
<evidence type="ECO:0000256" key="7">
    <source>
        <dbReference type="ARBA" id="ARBA00022679"/>
    </source>
</evidence>
<evidence type="ECO:0000259" key="13">
    <source>
        <dbReference type="PROSITE" id="PS50237"/>
    </source>
</evidence>
<comment type="pathway">
    <text evidence="4">Protein modification; protein ubiquitination.</text>
</comment>
<dbReference type="EMBL" id="CALNXK010000048">
    <property type="protein sequence ID" value="CAH3130502.1"/>
    <property type="molecule type" value="Genomic_DNA"/>
</dbReference>
<evidence type="ECO:0000256" key="9">
    <source>
        <dbReference type="ARBA" id="ARBA00022786"/>
    </source>
</evidence>
<evidence type="ECO:0000313" key="15">
    <source>
        <dbReference type="EMBL" id="CAH3130502.1"/>
    </source>
</evidence>
<evidence type="ECO:0000256" key="2">
    <source>
        <dbReference type="ARBA" id="ARBA00004308"/>
    </source>
</evidence>
<dbReference type="InterPro" id="IPR003892">
    <property type="entry name" value="CUE"/>
</dbReference>